<dbReference type="GO" id="GO:0005524">
    <property type="term" value="F:ATP binding"/>
    <property type="evidence" value="ECO:0007669"/>
    <property type="project" value="UniProtKB-KW"/>
</dbReference>
<keyword evidence="7 15" id="KW-0418">Kinase</keyword>
<dbReference type="GO" id="GO:0000160">
    <property type="term" value="P:phosphorelay signal transduction system"/>
    <property type="evidence" value="ECO:0007669"/>
    <property type="project" value="InterPro"/>
</dbReference>
<feature type="modified residue" description="Phosphohistidine" evidence="13">
    <location>
        <position position="218"/>
    </location>
</feature>
<dbReference type="InterPro" id="IPR000550">
    <property type="entry name" value="Hppk"/>
</dbReference>
<dbReference type="GO" id="GO:0003848">
    <property type="term" value="F:2-amino-4-hydroxy-6-hydroxymethyldihydropteridine diphosphokinase activity"/>
    <property type="evidence" value="ECO:0007669"/>
    <property type="project" value="UniProtKB-EC"/>
</dbReference>
<evidence type="ECO:0000256" key="13">
    <source>
        <dbReference type="PROSITE-ProRule" id="PRU00110"/>
    </source>
</evidence>
<dbReference type="GO" id="GO:0046654">
    <property type="term" value="P:tetrahydrofolate biosynthetic process"/>
    <property type="evidence" value="ECO:0007669"/>
    <property type="project" value="UniProtKB-UniPathway"/>
</dbReference>
<keyword evidence="9" id="KW-0289">Folate biosynthesis</keyword>
<evidence type="ECO:0000256" key="2">
    <source>
        <dbReference type="ARBA" id="ARBA00005810"/>
    </source>
</evidence>
<dbReference type="RefSeq" id="WP_165894346.1">
    <property type="nucleotide sequence ID" value="NZ_SMBZ01000002.1"/>
</dbReference>
<dbReference type="Pfam" id="PF01627">
    <property type="entry name" value="Hpt"/>
    <property type="match status" value="1"/>
</dbReference>
<evidence type="ECO:0000259" key="14">
    <source>
        <dbReference type="PROSITE" id="PS50894"/>
    </source>
</evidence>
<keyword evidence="13" id="KW-0597">Phosphoprotein</keyword>
<evidence type="ECO:0000313" key="15">
    <source>
        <dbReference type="EMBL" id="TCV20345.1"/>
    </source>
</evidence>
<keyword evidence="16" id="KW-1185">Reference proteome</keyword>
<dbReference type="GO" id="GO:0046656">
    <property type="term" value="P:folic acid biosynthetic process"/>
    <property type="evidence" value="ECO:0007669"/>
    <property type="project" value="UniProtKB-KW"/>
</dbReference>
<evidence type="ECO:0000256" key="1">
    <source>
        <dbReference type="ARBA" id="ARBA00005051"/>
    </source>
</evidence>
<dbReference type="PROSITE" id="PS50894">
    <property type="entry name" value="HPT"/>
    <property type="match status" value="1"/>
</dbReference>
<comment type="caution">
    <text evidence="15">The sequence shown here is derived from an EMBL/GenBank/DDBJ whole genome shotgun (WGS) entry which is preliminary data.</text>
</comment>
<accession>A0A4R3W1P6</accession>
<comment type="similarity">
    <text evidence="2">Belongs to the HPPK family.</text>
</comment>
<dbReference type="EMBL" id="SMBZ01000002">
    <property type="protein sequence ID" value="TCV20345.1"/>
    <property type="molecule type" value="Genomic_DNA"/>
</dbReference>
<organism evidence="15 16">
    <name type="scientific">Sphingobacterium alimentarium</name>
    <dbReference type="NCBI Taxonomy" id="797292"/>
    <lineage>
        <taxon>Bacteria</taxon>
        <taxon>Pseudomonadati</taxon>
        <taxon>Bacteroidota</taxon>
        <taxon>Sphingobacteriia</taxon>
        <taxon>Sphingobacteriales</taxon>
        <taxon>Sphingobacteriaceae</taxon>
        <taxon>Sphingobacterium</taxon>
    </lineage>
</organism>
<evidence type="ECO:0000256" key="12">
    <source>
        <dbReference type="ARBA" id="ARBA00033413"/>
    </source>
</evidence>
<name>A0A4R3W1P6_9SPHI</name>
<comment type="function">
    <text evidence="10">Catalyzes the transfer of pyrophosphate from adenosine triphosphate (ATP) to 6-hydroxymethyl-7,8-dihydropterin, an enzymatic step in folate biosynthesis pathway.</text>
</comment>
<dbReference type="InterPro" id="IPR035907">
    <property type="entry name" value="Hppk_sf"/>
</dbReference>
<feature type="domain" description="HPt" evidence="14">
    <location>
        <begin position="179"/>
        <end position="273"/>
    </location>
</feature>
<dbReference type="EC" id="2.7.6.3" evidence="3"/>
<evidence type="ECO:0000256" key="4">
    <source>
        <dbReference type="ARBA" id="ARBA00016218"/>
    </source>
</evidence>
<dbReference type="Proteomes" id="UP000295197">
    <property type="component" value="Unassembled WGS sequence"/>
</dbReference>
<dbReference type="SUPFAM" id="SSF55083">
    <property type="entry name" value="6-hydroxymethyl-7,8-dihydropterin pyrophosphokinase, HPPK"/>
    <property type="match status" value="1"/>
</dbReference>
<dbReference type="NCBIfam" id="TIGR01498">
    <property type="entry name" value="folK"/>
    <property type="match status" value="1"/>
</dbReference>
<evidence type="ECO:0000256" key="3">
    <source>
        <dbReference type="ARBA" id="ARBA00013253"/>
    </source>
</evidence>
<dbReference type="AlphaFoldDB" id="A0A4R3W1P6"/>
<dbReference type="Pfam" id="PF01288">
    <property type="entry name" value="HPPK"/>
    <property type="match status" value="1"/>
</dbReference>
<dbReference type="CDD" id="cd00483">
    <property type="entry name" value="HPPK"/>
    <property type="match status" value="1"/>
</dbReference>
<dbReference type="Gene3D" id="3.30.70.560">
    <property type="entry name" value="7,8-Dihydro-6-hydroxymethylpterin-pyrophosphokinase HPPK"/>
    <property type="match status" value="1"/>
</dbReference>
<keyword evidence="6" id="KW-0547">Nucleotide-binding</keyword>
<dbReference type="SUPFAM" id="SSF47226">
    <property type="entry name" value="Histidine-containing phosphotransfer domain, HPT domain"/>
    <property type="match status" value="1"/>
</dbReference>
<dbReference type="PROSITE" id="PS00794">
    <property type="entry name" value="HPPK"/>
    <property type="match status" value="1"/>
</dbReference>
<reference evidence="15 16" key="1">
    <citation type="submission" date="2019-03" db="EMBL/GenBank/DDBJ databases">
        <title>Genomic Encyclopedia of Type Strains, Phase IV (KMG-IV): sequencing the most valuable type-strain genomes for metagenomic binning, comparative biology and taxonomic classification.</title>
        <authorList>
            <person name="Goeker M."/>
        </authorList>
    </citation>
    <scope>NUCLEOTIDE SEQUENCE [LARGE SCALE GENOMIC DNA]</scope>
    <source>
        <strain evidence="15 16">DSM 22362</strain>
    </source>
</reference>
<dbReference type="UniPathway" id="UPA00077">
    <property type="reaction ID" value="UER00155"/>
</dbReference>
<evidence type="ECO:0000256" key="8">
    <source>
        <dbReference type="ARBA" id="ARBA00022840"/>
    </source>
</evidence>
<evidence type="ECO:0000256" key="10">
    <source>
        <dbReference type="ARBA" id="ARBA00029409"/>
    </source>
</evidence>
<protein>
    <recommendedName>
        <fullName evidence="4">2-amino-4-hydroxy-6-hydroxymethyldihydropteridine pyrophosphokinase</fullName>
        <ecNumber evidence="3">2.7.6.3</ecNumber>
    </recommendedName>
    <alternativeName>
        <fullName evidence="11">6-hydroxymethyl-7,8-dihydropterin pyrophosphokinase</fullName>
    </alternativeName>
    <alternativeName>
        <fullName evidence="12">7,8-dihydro-6-hydroxymethylpterin-pyrophosphokinase</fullName>
    </alternativeName>
</protein>
<evidence type="ECO:0000256" key="5">
    <source>
        <dbReference type="ARBA" id="ARBA00022679"/>
    </source>
</evidence>
<evidence type="ECO:0000256" key="11">
    <source>
        <dbReference type="ARBA" id="ARBA00029766"/>
    </source>
</evidence>
<proteinExistence type="inferred from homology"/>
<sequence length="274" mass="31421">MNKIYILLGANLGNPTQQLQKAQALLSDKLGPLLHASALYESEAWGVEDQPIFINQVLLLATEYSPQQCLAICQAIENELGRVRKEKWGARLIDIDILYYNSEIIQEPDLVIPHPYIQERKFTLMPLVEIAATYLHPKFQLSNEQLLLNCTDKLVVKKMNTMTFQIISLDILNQSMMGNSELIKQLIDMYIQQSPVDFETLREAIHTGDKVLIRERAHHIKPTMQYIGAQNLQDDFQKLETLAKEDAPLAEIEELFNQIQPSFELMMQELKSIA</sequence>
<comment type="pathway">
    <text evidence="1">Cofactor biosynthesis; tetrahydrofolate biosynthesis; 2-amino-4-hydroxy-6-hydroxymethyl-7,8-dihydropteridine diphosphate from 7,8-dihydroneopterin triphosphate: step 4/4.</text>
</comment>
<dbReference type="PANTHER" id="PTHR43071:SF1">
    <property type="entry name" value="2-AMINO-4-HYDROXY-6-HYDROXYMETHYLDIHYDROPTERIDINE PYROPHOSPHOKINASE"/>
    <property type="match status" value="1"/>
</dbReference>
<evidence type="ECO:0000313" key="16">
    <source>
        <dbReference type="Proteomes" id="UP000295197"/>
    </source>
</evidence>
<evidence type="ECO:0000256" key="7">
    <source>
        <dbReference type="ARBA" id="ARBA00022777"/>
    </source>
</evidence>
<evidence type="ECO:0000256" key="6">
    <source>
        <dbReference type="ARBA" id="ARBA00022741"/>
    </source>
</evidence>
<dbReference type="InterPro" id="IPR008207">
    <property type="entry name" value="Sig_transdc_His_kin_Hpt_dom"/>
</dbReference>
<dbReference type="GO" id="GO:0004672">
    <property type="term" value="F:protein kinase activity"/>
    <property type="evidence" value="ECO:0007669"/>
    <property type="project" value="UniProtKB-ARBA"/>
</dbReference>
<gene>
    <name evidence="15" type="ORF">EDC17_100253</name>
</gene>
<keyword evidence="8" id="KW-0067">ATP-binding</keyword>
<dbReference type="Gene3D" id="1.20.120.160">
    <property type="entry name" value="HPT domain"/>
    <property type="match status" value="1"/>
</dbReference>
<evidence type="ECO:0000256" key="9">
    <source>
        <dbReference type="ARBA" id="ARBA00022909"/>
    </source>
</evidence>
<dbReference type="PANTHER" id="PTHR43071">
    <property type="entry name" value="2-AMINO-4-HYDROXY-6-HYDROXYMETHYLDIHYDROPTERIDINE PYROPHOSPHOKINASE"/>
    <property type="match status" value="1"/>
</dbReference>
<dbReference type="InterPro" id="IPR036641">
    <property type="entry name" value="HPT_dom_sf"/>
</dbReference>
<keyword evidence="5" id="KW-0808">Transferase</keyword>